<comment type="caution">
    <text evidence="6">The sequence shown here is derived from an EMBL/GenBank/DDBJ whole genome shotgun (WGS) entry which is preliminary data.</text>
</comment>
<evidence type="ECO:0000313" key="7">
    <source>
        <dbReference type="Proteomes" id="UP000709959"/>
    </source>
</evidence>
<dbReference type="PROSITE" id="PS51178">
    <property type="entry name" value="PASTA"/>
    <property type="match status" value="1"/>
</dbReference>
<reference evidence="6 7" key="1">
    <citation type="submission" date="2020-10" db="EMBL/GenBank/DDBJ databases">
        <title>Connecting structure to function with the recovery of over 1000 high-quality activated sludge metagenome-assembled genomes encoding full-length rRNA genes using long-read sequencing.</title>
        <authorList>
            <person name="Singleton C.M."/>
            <person name="Petriglieri F."/>
            <person name="Kristensen J.M."/>
            <person name="Kirkegaard R.H."/>
            <person name="Michaelsen T.Y."/>
            <person name="Andersen M.H."/>
            <person name="Karst S.M."/>
            <person name="Dueholm M.S."/>
            <person name="Nielsen P.H."/>
            <person name="Albertsen M."/>
        </authorList>
    </citation>
    <scope>NUCLEOTIDE SEQUENCE [LARGE SCALE GENOMIC DNA]</scope>
    <source>
        <strain evidence="6">OdNE_18-Q3-R46-58_MAXAC.008</strain>
    </source>
</reference>
<dbReference type="Gene3D" id="3.90.1310.10">
    <property type="entry name" value="Penicillin-binding protein 2a (Domain 2)"/>
    <property type="match status" value="1"/>
</dbReference>
<dbReference type="SUPFAM" id="SSF56601">
    <property type="entry name" value="beta-lactamase/transpeptidase-like"/>
    <property type="match status" value="1"/>
</dbReference>
<comment type="subcellular location">
    <subcellularLocation>
        <location evidence="1">Membrane</location>
    </subcellularLocation>
</comment>
<dbReference type="GO" id="GO:0071555">
    <property type="term" value="P:cell wall organization"/>
    <property type="evidence" value="ECO:0007669"/>
    <property type="project" value="TreeGrafter"/>
</dbReference>
<evidence type="ECO:0000256" key="3">
    <source>
        <dbReference type="ARBA" id="ARBA00023136"/>
    </source>
</evidence>
<organism evidence="6 7">
    <name type="scientific">Candidatus Geothrix odensensis</name>
    <dbReference type="NCBI Taxonomy" id="2954440"/>
    <lineage>
        <taxon>Bacteria</taxon>
        <taxon>Pseudomonadati</taxon>
        <taxon>Acidobacteriota</taxon>
        <taxon>Holophagae</taxon>
        <taxon>Holophagales</taxon>
        <taxon>Holophagaceae</taxon>
        <taxon>Geothrix</taxon>
    </lineage>
</organism>
<evidence type="ECO:0000313" key="6">
    <source>
        <dbReference type="EMBL" id="MBK8571113.1"/>
    </source>
</evidence>
<keyword evidence="2" id="KW-0645">Protease</keyword>
<evidence type="ECO:0000256" key="4">
    <source>
        <dbReference type="SAM" id="MobiDB-lite"/>
    </source>
</evidence>
<dbReference type="Gene3D" id="1.10.150.770">
    <property type="match status" value="1"/>
</dbReference>
<dbReference type="SUPFAM" id="SSF56519">
    <property type="entry name" value="Penicillin binding protein dimerisation domain"/>
    <property type="match status" value="1"/>
</dbReference>
<dbReference type="InterPro" id="IPR005543">
    <property type="entry name" value="PASTA_dom"/>
</dbReference>
<evidence type="ECO:0000259" key="5">
    <source>
        <dbReference type="PROSITE" id="PS51178"/>
    </source>
</evidence>
<dbReference type="Proteomes" id="UP000709959">
    <property type="component" value="Unassembled WGS sequence"/>
</dbReference>
<dbReference type="InterPro" id="IPR036138">
    <property type="entry name" value="PBP_dimer_sf"/>
</dbReference>
<dbReference type="GO" id="GO:0008658">
    <property type="term" value="F:penicillin binding"/>
    <property type="evidence" value="ECO:0007669"/>
    <property type="project" value="InterPro"/>
</dbReference>
<dbReference type="Pfam" id="PF03793">
    <property type="entry name" value="PASTA"/>
    <property type="match status" value="1"/>
</dbReference>
<dbReference type="InterPro" id="IPR001460">
    <property type="entry name" value="PCN-bd_Tpept"/>
</dbReference>
<gene>
    <name evidence="6" type="ORF">IPN91_00435</name>
</gene>
<feature type="domain" description="PASTA" evidence="5">
    <location>
        <begin position="648"/>
        <end position="712"/>
    </location>
</feature>
<keyword evidence="2" id="KW-0378">Hydrolase</keyword>
<feature type="region of interest" description="Disordered" evidence="4">
    <location>
        <begin position="677"/>
        <end position="697"/>
    </location>
</feature>
<protein>
    <recommendedName>
        <fullName evidence="5">PASTA domain-containing protein</fullName>
    </recommendedName>
</protein>
<evidence type="ECO:0000256" key="2">
    <source>
        <dbReference type="ARBA" id="ARBA00022645"/>
    </source>
</evidence>
<dbReference type="Pfam" id="PF00905">
    <property type="entry name" value="Transpeptidase"/>
    <property type="match status" value="1"/>
</dbReference>
<dbReference type="EMBL" id="JADKCH010000001">
    <property type="protein sequence ID" value="MBK8571113.1"/>
    <property type="molecule type" value="Genomic_DNA"/>
</dbReference>
<dbReference type="InterPro" id="IPR050515">
    <property type="entry name" value="Beta-lactam/transpept"/>
</dbReference>
<feature type="compositionally biased region" description="Polar residues" evidence="4">
    <location>
        <begin position="681"/>
        <end position="695"/>
    </location>
</feature>
<dbReference type="PANTHER" id="PTHR30627:SF1">
    <property type="entry name" value="PEPTIDOGLYCAN D,D-TRANSPEPTIDASE FTSI"/>
    <property type="match status" value="1"/>
</dbReference>
<dbReference type="Pfam" id="PF03717">
    <property type="entry name" value="PBP_dimer"/>
    <property type="match status" value="1"/>
</dbReference>
<dbReference type="GO" id="GO:0005886">
    <property type="term" value="C:plasma membrane"/>
    <property type="evidence" value="ECO:0007669"/>
    <property type="project" value="TreeGrafter"/>
</dbReference>
<dbReference type="PANTHER" id="PTHR30627">
    <property type="entry name" value="PEPTIDOGLYCAN D,D-TRANSPEPTIDASE"/>
    <property type="match status" value="1"/>
</dbReference>
<proteinExistence type="predicted"/>
<dbReference type="Gene3D" id="3.40.710.10">
    <property type="entry name" value="DD-peptidase/beta-lactamase superfamily"/>
    <property type="match status" value="1"/>
</dbReference>
<dbReference type="CDD" id="cd06577">
    <property type="entry name" value="PASTA_pknB"/>
    <property type="match status" value="1"/>
</dbReference>
<name>A0A936K4Q9_9BACT</name>
<dbReference type="GO" id="GO:0004180">
    <property type="term" value="F:carboxypeptidase activity"/>
    <property type="evidence" value="ECO:0007669"/>
    <property type="project" value="UniProtKB-KW"/>
</dbReference>
<keyword evidence="3" id="KW-0472">Membrane</keyword>
<evidence type="ECO:0000256" key="1">
    <source>
        <dbReference type="ARBA" id="ARBA00004370"/>
    </source>
</evidence>
<dbReference type="InterPro" id="IPR012338">
    <property type="entry name" value="Beta-lactam/transpept-like"/>
</dbReference>
<accession>A0A936K4Q9</accession>
<dbReference type="Gene3D" id="3.30.450.330">
    <property type="match status" value="1"/>
</dbReference>
<keyword evidence="2" id="KW-0121">Carboxypeptidase</keyword>
<dbReference type="InterPro" id="IPR005311">
    <property type="entry name" value="PBP_dimer"/>
</dbReference>
<sequence length="713" mass="78935">MSLRFATEPHASRRLLGRQDPQDLLSHRMPWVMGGMAFWGLLILLRLLWLQGVEHKRYRAKAEQQHTTVVPVPPIRGELRDRRGEPLAISIKVESLFADPRVFYPDYKPGKGEERQWGSPDRKAAAEVAAKLAPILEQTKGQVLDKLLRKKTFVYLERHLPPMKVAAIRALELDGIEFQPESRRFYPRGSLAAQIIGFTNIDGLGQLGIEQSYDNQLKGVKGELIAPRDAHGKLLILQENYSQIPVNGASLQLSIDASIQHIVEDALEEGMRLSRPKTAYAVVVDPQTGEILAMAGTPTFDPNHILPRKFRNRAESELSAGEREELRRELERQKAARKVHPVEDVYEPGSTMKIFTAAIALEERKVRLGERIDCLGGRWLYSPKVPPITDTHRHGVLSFEEVLWQSSNIGAAKMGIRLDPAVHYQYLRKFGFGDATGLNFPGESPGRMIAPDRWSVPTQYTFSYGYGLSTTPLQILMAGCALANGGKLMQPILVQRIFNDKGLLMKEFKPTVRGQVLSEETANLMKEALKGVLTQGTGKRAMLDNGVEAFGKTGTSRKLIDGKYDPRRHFASFMGFFPVDRPQFGVLVMLDDPAGDTTGGDVAAPLFKRIGDGIMRFRETSPDPDREADLKLSLRDWPVSETDEAAVHVERGRVPDLTGLSLKAAIHRVVLVGGTPRVETTPGSTATRVQGQSPEPGTALEAGAVVKIKAGAP</sequence>
<dbReference type="AlphaFoldDB" id="A0A936K4Q9"/>